<evidence type="ECO:0000313" key="10">
    <source>
        <dbReference type="EMBL" id="MEK9502496.1"/>
    </source>
</evidence>
<comment type="caution">
    <text evidence="10">The sequence shown here is derived from an EMBL/GenBank/DDBJ whole genome shotgun (WGS) entry which is preliminary data.</text>
</comment>
<evidence type="ECO:0000256" key="4">
    <source>
        <dbReference type="ARBA" id="ARBA00023143"/>
    </source>
</evidence>
<dbReference type="InterPro" id="IPR010930">
    <property type="entry name" value="Flg_bb/hook_C_dom"/>
</dbReference>
<evidence type="ECO:0000256" key="3">
    <source>
        <dbReference type="ARBA" id="ARBA00017941"/>
    </source>
</evidence>
<comment type="subunit">
    <text evidence="5 6">The basal body constitutes a major portion of the flagellar organelle and consists of four rings (L,P,S, and M) mounted on a central rod. The rod consists of about 26 subunits of FlgG in the distal portion, and FlgB, FlgC and FlgF are thought to build up the proximal portion of the rod with about 6 subunits each.</text>
</comment>
<evidence type="ECO:0000259" key="8">
    <source>
        <dbReference type="Pfam" id="PF00460"/>
    </source>
</evidence>
<comment type="similarity">
    <text evidence="2">Belongs to the flagella basal body rod proteins family.</text>
</comment>
<evidence type="ECO:0000256" key="1">
    <source>
        <dbReference type="ARBA" id="ARBA00004117"/>
    </source>
</evidence>
<name>A0ABU9ECN1_9BACT</name>
<evidence type="ECO:0000259" key="9">
    <source>
        <dbReference type="Pfam" id="PF06429"/>
    </source>
</evidence>
<gene>
    <name evidence="10" type="primary">flgC</name>
    <name evidence="10" type="ORF">WI372_16000</name>
</gene>
<evidence type="ECO:0000313" key="11">
    <source>
        <dbReference type="Proteomes" id="UP001484239"/>
    </source>
</evidence>
<dbReference type="Pfam" id="PF00460">
    <property type="entry name" value="Flg_bb_rod"/>
    <property type="match status" value="1"/>
</dbReference>
<keyword evidence="4 6" id="KW-0975">Bacterial flagellum</keyword>
<keyword evidence="11" id="KW-1185">Reference proteome</keyword>
<comment type="subcellular location">
    <subcellularLocation>
        <location evidence="1 6">Bacterial flagellum basal body</location>
    </subcellularLocation>
</comment>
<dbReference type="RefSeq" id="WP_405280633.1">
    <property type="nucleotide sequence ID" value="NZ_CP144380.1"/>
</dbReference>
<dbReference type="NCBIfam" id="TIGR01395">
    <property type="entry name" value="FlgC"/>
    <property type="match status" value="1"/>
</dbReference>
<feature type="region of interest" description="Disordered" evidence="7">
    <location>
        <begin position="59"/>
        <end position="115"/>
    </location>
</feature>
<dbReference type="InterPro" id="IPR006299">
    <property type="entry name" value="FlgC"/>
</dbReference>
<feature type="domain" description="Flagellar basal body rod protein N-terminal" evidence="8">
    <location>
        <begin position="16"/>
        <end position="41"/>
    </location>
</feature>
<organism evidence="10 11">
    <name type="scientific">Gaopeijia maritima</name>
    <dbReference type="NCBI Taxonomy" id="3119007"/>
    <lineage>
        <taxon>Bacteria</taxon>
        <taxon>Pseudomonadati</taxon>
        <taxon>Gemmatimonadota</taxon>
        <taxon>Longimicrobiia</taxon>
        <taxon>Gaopeijiales</taxon>
        <taxon>Gaopeijiaceae</taxon>
        <taxon>Gaopeijia</taxon>
    </lineage>
</organism>
<evidence type="ECO:0000256" key="7">
    <source>
        <dbReference type="SAM" id="MobiDB-lite"/>
    </source>
</evidence>
<dbReference type="EMBL" id="JBBHLI010000012">
    <property type="protein sequence ID" value="MEK9502496.1"/>
    <property type="molecule type" value="Genomic_DNA"/>
</dbReference>
<sequence>MNPSGGVPGLLRGLGISASGLTAQRRRLDTIAMNIANAETTRTADGGGPYRRRFVELVRAEAEPGSGPNPDPSRLGPIEVPKPGEAPFGEPTPRGVEVSGVVEDTAPGPRVYDPGHPDADADGFVEYPNVDIAQEMVSLMEARRAYEANATAFEAMKSMLQRALEI</sequence>
<keyword evidence="10" id="KW-0966">Cell projection</keyword>
<accession>A0ABU9ECN1</accession>
<evidence type="ECO:0000256" key="5">
    <source>
        <dbReference type="ARBA" id="ARBA00025933"/>
    </source>
</evidence>
<protein>
    <recommendedName>
        <fullName evidence="3 6">Flagellar basal-body rod protein FlgC</fullName>
    </recommendedName>
</protein>
<keyword evidence="10" id="KW-0282">Flagellum</keyword>
<proteinExistence type="inferred from homology"/>
<dbReference type="PANTHER" id="PTHR30435">
    <property type="entry name" value="FLAGELLAR PROTEIN"/>
    <property type="match status" value="1"/>
</dbReference>
<reference evidence="10 11" key="1">
    <citation type="submission" date="2024-02" db="EMBL/GenBank/DDBJ databases">
        <title>A novel Gemmatimonadota bacterium.</title>
        <authorList>
            <person name="Du Z.-J."/>
            <person name="Ye Y.-Q."/>
        </authorList>
    </citation>
    <scope>NUCLEOTIDE SEQUENCE [LARGE SCALE GENOMIC DNA]</scope>
    <source>
        <strain evidence="10 11">DH-20</strain>
    </source>
</reference>
<keyword evidence="10" id="KW-0969">Cilium</keyword>
<evidence type="ECO:0000256" key="2">
    <source>
        <dbReference type="ARBA" id="ARBA00009677"/>
    </source>
</evidence>
<dbReference type="InterPro" id="IPR001444">
    <property type="entry name" value="Flag_bb_rod_N"/>
</dbReference>
<dbReference type="Pfam" id="PF06429">
    <property type="entry name" value="Flg_bbr_C"/>
    <property type="match status" value="1"/>
</dbReference>
<dbReference type="PANTHER" id="PTHR30435:SF2">
    <property type="entry name" value="FLAGELLAR BASAL-BODY ROD PROTEIN FLGC"/>
    <property type="match status" value="1"/>
</dbReference>
<evidence type="ECO:0000256" key="6">
    <source>
        <dbReference type="RuleBase" id="RU362062"/>
    </source>
</evidence>
<feature type="domain" description="Flagellar basal-body/hook protein C-terminal" evidence="9">
    <location>
        <begin position="122"/>
        <end position="165"/>
    </location>
</feature>
<dbReference type="Proteomes" id="UP001484239">
    <property type="component" value="Unassembled WGS sequence"/>
</dbReference>